<accession>A0AAD4BPX2</accession>
<name>A0AAD4BPX2_BOLED</name>
<comment type="caution">
    <text evidence="3">The sequence shown here is derived from an EMBL/GenBank/DDBJ whole genome shotgun (WGS) entry which is preliminary data.</text>
</comment>
<gene>
    <name evidence="3" type="ORF">L210DRAFT_3762304</name>
</gene>
<evidence type="ECO:0000313" key="3">
    <source>
        <dbReference type="EMBL" id="KAF8436644.1"/>
    </source>
</evidence>
<dbReference type="Proteomes" id="UP001194468">
    <property type="component" value="Unassembled WGS sequence"/>
</dbReference>
<feature type="domain" description="CHAT" evidence="2">
    <location>
        <begin position="1438"/>
        <end position="1723"/>
    </location>
</feature>
<dbReference type="EMBL" id="WHUW01000021">
    <property type="protein sequence ID" value="KAF8436644.1"/>
    <property type="molecule type" value="Genomic_DNA"/>
</dbReference>
<sequence length="1724" mass="190756">MNKRARLESRTSQSPTDSTQAPGASDADPQCTGQEFQSKEETSAHTVITSIRVTGVALGLRRLPAGFYTVMHHSGLEWKTENKRLSVKGDVVEWSGPIPIPSDPSATVRLEVYASFEFQPMLGAGEQLRKLTVTVKQLLDRSEKHTPFIFFPKDRDVASPCSSIVVTVERCDDESSDSLASRVLSPPCSTTNAPNALEDATNHGHSALSRYRRHGEKRDLERSIAEFERALNTCLPNHPCRAAVQSNLATAKFFLCRVDDTNSSFEIPLDLYRNALAARPVGHADRPSTLIQLAAVCLARFEKQGDEFDGAQVEALLHEAMELSSTDSNEKRAVSFMLQLYAGHKVGVASGQSSVDSHSSSHLADEDPWSSSVPLLKRFERYGDLADLQRAITLLQKLVRSVSIWDDRYCAVLGNLGVALLLRFKHIGELRDLEDAISTHRDAVHLTPDGHPDKPSRLNNLGNSFITRFKRLGELRDLEDAISTHRDAVHLTPDGHPDKPSSLNNLGLSFITRFKRLGELRDLEDAISTHRDAVHLTPDGHPDKPSGLNNLGNSFITRFKRLGELRDLEDAISTHRDAVHLTPDGHPDKPSRLNNLGSSFMTRFKRLGELRDLEDGISTHRDAVHLTPDGHTDKPTSLSNFGNSFMTRFLRLGELRDLEDAISTHRDAVHLTPDGHPHKPSRLNNLGSSFMTRFKRLGELRDLEDAISTHRDAVHLTPDGHTDKPTSLSNFGNSFMTRFKRLGELRDLEDAISTHRDAVHLTPDGHPHKPSGLNNLGNSFMTRFERLGELRDLEDGISTHREAVHLTPDGHPDKPSRLNNLGLSFITRFKRLGELRDLEDAISTHRDAVHLTPDGHLDKPSGLNNLGNSFITRFERLGELRDLEDAISTHRDAVHLTPDGHPDKPSSLNNLGNSFMTRFLRLGELRDLEDAISTHRDAVHLTPDGHPHKPSRLNNLGNSFITRFKRLGELRDLEDAISTLRDAVHLTPDGHPHKPSGLNNLGNSFMTRFERLGELRDLEDAISTHRDAVHLTPDGHPDKPSGLNNLGLSFITRFKRLGELRDLEDAISTHRDAVHLTPDGHPDKPGRLNNLGNSFITRFKRLGELRDLEDAISTHRDAVVLTPHGHPHKPTILNNLANSFKARFECLREPSDLEDAISLYSHATSVPTGPISVRFRASCNWISCARRIHHPSLLRAYSIAINLFPQLAWIGLSLAHRYAELKQGADVVREAAAAALDEGYPELAVEWLEQGHSIVWGELLQLRGSYSKQLLSAHPDHARRLRELSAALGDAGATREQSLSTFSEATDDAMCRTTRTLQQDADRHRKLAIERDKLLQDIRRLPGFERFLLPKHFPQLRASAHSGPVVMLNAAETRCDALILLADIDHVIHVPLPNFNFQRSVGLQNMLGTLLGHARATPFDGRKGKLATGSDGSWEFLLSTLWNGIVKPVLDALAFSTLGDLSRIFWCPTGPFVFLPIHAAGLYGTQYSSPGRKISDFVVSSYTPTLSILARSPSPSIAPSDDLRLLFVPQPPSDGQNHLQGVARELKQISTVVGNSPSACTTLVQSSVGTVEEVLGLMKDADWVHFACHGVQDAATPTDSGLCLADKRRLKISDIIGLSRSRGGLAFLSACQTAMGDEDLTDEAIHIAAGMLFAGYGGVIGTMWSISDRLAPVVARGVYEYLFRHGTRPDHRDAARALHEAVGRLRESGEASFVTWVPFIHVGL</sequence>
<evidence type="ECO:0000259" key="2">
    <source>
        <dbReference type="Pfam" id="PF12770"/>
    </source>
</evidence>
<protein>
    <submittedName>
        <fullName evidence="3">CHAT domain-containing protein</fullName>
    </submittedName>
</protein>
<dbReference type="PANTHER" id="PTHR19959:SF119">
    <property type="entry name" value="FUNGAL LIPASE-LIKE DOMAIN-CONTAINING PROTEIN"/>
    <property type="match status" value="1"/>
</dbReference>
<dbReference type="InterPro" id="IPR011990">
    <property type="entry name" value="TPR-like_helical_dom_sf"/>
</dbReference>
<reference evidence="3" key="1">
    <citation type="submission" date="2019-10" db="EMBL/GenBank/DDBJ databases">
        <authorList>
            <consortium name="DOE Joint Genome Institute"/>
            <person name="Kuo A."/>
            <person name="Miyauchi S."/>
            <person name="Kiss E."/>
            <person name="Drula E."/>
            <person name="Kohler A."/>
            <person name="Sanchez-Garcia M."/>
            <person name="Andreopoulos B."/>
            <person name="Barry K.W."/>
            <person name="Bonito G."/>
            <person name="Buee M."/>
            <person name="Carver A."/>
            <person name="Chen C."/>
            <person name="Cichocki N."/>
            <person name="Clum A."/>
            <person name="Culley D."/>
            <person name="Crous P.W."/>
            <person name="Fauchery L."/>
            <person name="Girlanda M."/>
            <person name="Hayes R."/>
            <person name="Keri Z."/>
            <person name="LaButti K."/>
            <person name="Lipzen A."/>
            <person name="Lombard V."/>
            <person name="Magnuson J."/>
            <person name="Maillard F."/>
            <person name="Morin E."/>
            <person name="Murat C."/>
            <person name="Nolan M."/>
            <person name="Ohm R."/>
            <person name="Pangilinan J."/>
            <person name="Pereira M."/>
            <person name="Perotto S."/>
            <person name="Peter M."/>
            <person name="Riley R."/>
            <person name="Sitrit Y."/>
            <person name="Stielow B."/>
            <person name="Szollosi G."/>
            <person name="Zifcakova L."/>
            <person name="Stursova M."/>
            <person name="Spatafora J.W."/>
            <person name="Tedersoo L."/>
            <person name="Vaario L.-M."/>
            <person name="Yamada A."/>
            <person name="Yan M."/>
            <person name="Wang P."/>
            <person name="Xu J."/>
            <person name="Bruns T."/>
            <person name="Baldrian P."/>
            <person name="Vilgalys R."/>
            <person name="Henrissat B."/>
            <person name="Grigoriev I.V."/>
            <person name="Hibbett D."/>
            <person name="Nagy L.G."/>
            <person name="Martin F.M."/>
        </authorList>
    </citation>
    <scope>NUCLEOTIDE SEQUENCE</scope>
    <source>
        <strain evidence="3">BED1</strain>
    </source>
</reference>
<dbReference type="SUPFAM" id="SSF48452">
    <property type="entry name" value="TPR-like"/>
    <property type="match status" value="2"/>
</dbReference>
<keyword evidence="4" id="KW-1185">Reference proteome</keyword>
<feature type="region of interest" description="Disordered" evidence="1">
    <location>
        <begin position="1"/>
        <end position="44"/>
    </location>
</feature>
<feature type="region of interest" description="Disordered" evidence="1">
    <location>
        <begin position="182"/>
        <end position="214"/>
    </location>
</feature>
<evidence type="ECO:0000313" key="4">
    <source>
        <dbReference type="Proteomes" id="UP001194468"/>
    </source>
</evidence>
<feature type="compositionally biased region" description="Polar residues" evidence="1">
    <location>
        <begin position="10"/>
        <end position="22"/>
    </location>
</feature>
<evidence type="ECO:0000256" key="1">
    <source>
        <dbReference type="SAM" id="MobiDB-lite"/>
    </source>
</evidence>
<dbReference type="Gene3D" id="1.25.40.10">
    <property type="entry name" value="Tetratricopeptide repeat domain"/>
    <property type="match status" value="6"/>
</dbReference>
<dbReference type="Pfam" id="PF12770">
    <property type="entry name" value="CHAT"/>
    <property type="match status" value="1"/>
</dbReference>
<reference evidence="3" key="2">
    <citation type="journal article" date="2020" name="Nat. Commun.">
        <title>Large-scale genome sequencing of mycorrhizal fungi provides insights into the early evolution of symbiotic traits.</title>
        <authorList>
            <person name="Miyauchi S."/>
            <person name="Kiss E."/>
            <person name="Kuo A."/>
            <person name="Drula E."/>
            <person name="Kohler A."/>
            <person name="Sanchez-Garcia M."/>
            <person name="Morin E."/>
            <person name="Andreopoulos B."/>
            <person name="Barry K.W."/>
            <person name="Bonito G."/>
            <person name="Buee M."/>
            <person name="Carver A."/>
            <person name="Chen C."/>
            <person name="Cichocki N."/>
            <person name="Clum A."/>
            <person name="Culley D."/>
            <person name="Crous P.W."/>
            <person name="Fauchery L."/>
            <person name="Girlanda M."/>
            <person name="Hayes R.D."/>
            <person name="Keri Z."/>
            <person name="LaButti K."/>
            <person name="Lipzen A."/>
            <person name="Lombard V."/>
            <person name="Magnuson J."/>
            <person name="Maillard F."/>
            <person name="Murat C."/>
            <person name="Nolan M."/>
            <person name="Ohm R.A."/>
            <person name="Pangilinan J."/>
            <person name="Pereira M.F."/>
            <person name="Perotto S."/>
            <person name="Peter M."/>
            <person name="Pfister S."/>
            <person name="Riley R."/>
            <person name="Sitrit Y."/>
            <person name="Stielow J.B."/>
            <person name="Szollosi G."/>
            <person name="Zifcakova L."/>
            <person name="Stursova M."/>
            <person name="Spatafora J.W."/>
            <person name="Tedersoo L."/>
            <person name="Vaario L.M."/>
            <person name="Yamada A."/>
            <person name="Yan M."/>
            <person name="Wang P."/>
            <person name="Xu J."/>
            <person name="Bruns T."/>
            <person name="Baldrian P."/>
            <person name="Vilgalys R."/>
            <person name="Dunand C."/>
            <person name="Henrissat B."/>
            <person name="Grigoriev I.V."/>
            <person name="Hibbett D."/>
            <person name="Nagy L.G."/>
            <person name="Martin F.M."/>
        </authorList>
    </citation>
    <scope>NUCLEOTIDE SEQUENCE</scope>
    <source>
        <strain evidence="3">BED1</strain>
    </source>
</reference>
<dbReference type="PANTHER" id="PTHR19959">
    <property type="entry name" value="KINESIN LIGHT CHAIN"/>
    <property type="match status" value="1"/>
</dbReference>
<proteinExistence type="predicted"/>
<organism evidence="3 4">
    <name type="scientific">Boletus edulis BED1</name>
    <dbReference type="NCBI Taxonomy" id="1328754"/>
    <lineage>
        <taxon>Eukaryota</taxon>
        <taxon>Fungi</taxon>
        <taxon>Dikarya</taxon>
        <taxon>Basidiomycota</taxon>
        <taxon>Agaricomycotina</taxon>
        <taxon>Agaricomycetes</taxon>
        <taxon>Agaricomycetidae</taxon>
        <taxon>Boletales</taxon>
        <taxon>Boletineae</taxon>
        <taxon>Boletaceae</taxon>
        <taxon>Boletoideae</taxon>
        <taxon>Boletus</taxon>
    </lineage>
</organism>
<dbReference type="InterPro" id="IPR024983">
    <property type="entry name" value="CHAT_dom"/>
</dbReference>